<dbReference type="STRING" id="551459.SAMN05421796_102161"/>
<evidence type="ECO:0000313" key="4">
    <source>
        <dbReference type="Proteomes" id="UP000238314"/>
    </source>
</evidence>
<accession>A0A1N7LAN2</accession>
<proteinExistence type="predicted"/>
<evidence type="ECO:0000313" key="3">
    <source>
        <dbReference type="Proteomes" id="UP000186246"/>
    </source>
</evidence>
<organism evidence="2 3">
    <name type="scientific">Chryseobacterium piscicola</name>
    <dbReference type="NCBI Taxonomy" id="551459"/>
    <lineage>
        <taxon>Bacteria</taxon>
        <taxon>Pseudomonadati</taxon>
        <taxon>Bacteroidota</taxon>
        <taxon>Flavobacteriia</taxon>
        <taxon>Flavobacteriales</taxon>
        <taxon>Weeksellaceae</taxon>
        <taxon>Chryseobacterium group</taxon>
        <taxon>Chryseobacterium</taxon>
    </lineage>
</organism>
<dbReference type="EMBL" id="MUGO01000002">
    <property type="protein sequence ID" value="PQA97482.1"/>
    <property type="molecule type" value="Genomic_DNA"/>
</dbReference>
<dbReference type="Proteomes" id="UP000186246">
    <property type="component" value="Unassembled WGS sequence"/>
</dbReference>
<gene>
    <name evidence="1" type="ORF">B0A70_02125</name>
    <name evidence="2" type="ORF">SAMN05421796_102161</name>
</gene>
<name>A0A1N7LAN2_9FLAO</name>
<dbReference type="AlphaFoldDB" id="A0A1N7LAN2"/>
<dbReference type="EMBL" id="FTOJ01000002">
    <property type="protein sequence ID" value="SIS70925.1"/>
    <property type="molecule type" value="Genomic_DNA"/>
</dbReference>
<evidence type="ECO:0000313" key="2">
    <source>
        <dbReference type="EMBL" id="SIS70925.1"/>
    </source>
</evidence>
<reference evidence="1 4" key="1">
    <citation type="submission" date="2016-11" db="EMBL/GenBank/DDBJ databases">
        <title>Whole genomes of Flavobacteriaceae.</title>
        <authorList>
            <person name="Stine C."/>
            <person name="Li C."/>
            <person name="Tadesse D."/>
        </authorList>
    </citation>
    <scope>NUCLEOTIDE SEQUENCE [LARGE SCALE GENOMIC DNA]</scope>
    <source>
        <strain evidence="1 4">DSM 21068</strain>
    </source>
</reference>
<evidence type="ECO:0000313" key="1">
    <source>
        <dbReference type="EMBL" id="PQA97482.1"/>
    </source>
</evidence>
<dbReference type="OrthoDB" id="1454708at2"/>
<reference evidence="3" key="2">
    <citation type="submission" date="2017-01" db="EMBL/GenBank/DDBJ databases">
        <authorList>
            <person name="Varghese N."/>
            <person name="Submissions S."/>
        </authorList>
    </citation>
    <scope>NUCLEOTIDE SEQUENCE [LARGE SCALE GENOMIC DNA]</scope>
    <source>
        <strain evidence="3">DSM 21068</strain>
    </source>
</reference>
<dbReference type="RefSeq" id="WP_076450426.1">
    <property type="nucleotide sequence ID" value="NZ_FTOJ01000002.1"/>
</dbReference>
<protein>
    <submittedName>
        <fullName evidence="2">Uncharacterized protein</fullName>
    </submittedName>
</protein>
<reference evidence="2" key="3">
    <citation type="submission" date="2017-01" db="EMBL/GenBank/DDBJ databases">
        <authorList>
            <person name="Mah S.A."/>
            <person name="Swanson W.J."/>
            <person name="Moy G.W."/>
            <person name="Vacquier V.D."/>
        </authorList>
    </citation>
    <scope>NUCLEOTIDE SEQUENCE [LARGE SCALE GENOMIC DNA]</scope>
    <source>
        <strain evidence="2">DSM 21068</strain>
    </source>
</reference>
<keyword evidence="4" id="KW-1185">Reference proteome</keyword>
<sequence>MTKKISLFIFILILWNISAQNQNFYEFRHDYKMGVVDAQGNEVVEPKYDWKLYILNHNSPYFVLMSKAIDPLIVNKKTGKTESIQYITGAYLIDLNKSEYIYIHDEKSGFLMDNKNLEQRIQLPKMYHDVIQEEDYLFGINSNGKADVIAKNNISEILTSVDFASVDAYLDSKLNNIYVVHSAKHTSFFDENFNSLFKTKTRLKDFKKVATFLKTKEIQIKEKTYPIDEATTGPAAEYPHFDIKKTEEQTFLCYISESITSQQNLFTFNPKKFRLGTDRYNNELTFSRNEDNRVFDYISFYIDVKNKQILFPKKYWNSIDLKENSN</sequence>
<dbReference type="Proteomes" id="UP000238314">
    <property type="component" value="Unassembled WGS sequence"/>
</dbReference>